<dbReference type="GO" id="GO:0035485">
    <property type="term" value="F:adenine/guanine mispair binding"/>
    <property type="evidence" value="ECO:0007669"/>
    <property type="project" value="TreeGrafter"/>
</dbReference>
<keyword evidence="12" id="KW-0234">DNA repair</keyword>
<dbReference type="InterPro" id="IPR044298">
    <property type="entry name" value="MIG/MutY"/>
</dbReference>
<name>A0A917KBH7_9BACL</name>
<dbReference type="GO" id="GO:0034039">
    <property type="term" value="F:8-oxo-7,8-dihydroguanine DNA N-glycosylase activity"/>
    <property type="evidence" value="ECO:0007669"/>
    <property type="project" value="TreeGrafter"/>
</dbReference>
<dbReference type="GO" id="GO:0006298">
    <property type="term" value="P:mismatch repair"/>
    <property type="evidence" value="ECO:0007669"/>
    <property type="project" value="TreeGrafter"/>
</dbReference>
<dbReference type="Proteomes" id="UP000637695">
    <property type="component" value="Unassembled WGS sequence"/>
</dbReference>
<dbReference type="SUPFAM" id="SSF55811">
    <property type="entry name" value="Nudix"/>
    <property type="match status" value="1"/>
</dbReference>
<sequence>MPHPAQVLVAWYRAHHRRLPWRQTRDPYAILVSETMLQQTRVETVVPYYERFLRRFPTVRDLAAAAEDEVLKLWQGLGYYRRARHLHRAAQAVVADYGGAFPPSPAAIARLPGVGPYTVGAVCSIAWDLPVPAVDGNVLRVMARYLALAEPVDRAPVKRRIADEVRVWLACARPSELTQALMELGAVVCTPRSPRCGECPLAPTCAARVQGRAEELPVRAEKRPRRRVEVAALWLEHDRRILVERRPAQGLLAGMWQLPQVEREAGARDRQRLARDTADLARLYAELTGDPGVLRDGGFVPVAEARHVFTHLEWDVVVYRPADPVREPLSAVREGTWARGADGGFADIPAAGPRRQWIAFADVPRLAWPRVYERLLARLVP</sequence>
<evidence type="ECO:0000256" key="8">
    <source>
        <dbReference type="ARBA" id="ARBA00022763"/>
    </source>
</evidence>
<dbReference type="InterPro" id="IPR029119">
    <property type="entry name" value="MutY_C"/>
</dbReference>
<dbReference type="PANTHER" id="PTHR42944">
    <property type="entry name" value="ADENINE DNA GLYCOSYLASE"/>
    <property type="match status" value="1"/>
</dbReference>
<organism evidence="16 17">
    <name type="scientific">Alicyclobacillus cellulosilyticus</name>
    <dbReference type="NCBI Taxonomy" id="1003997"/>
    <lineage>
        <taxon>Bacteria</taxon>
        <taxon>Bacillati</taxon>
        <taxon>Bacillota</taxon>
        <taxon>Bacilli</taxon>
        <taxon>Bacillales</taxon>
        <taxon>Alicyclobacillaceae</taxon>
        <taxon>Alicyclobacillus</taxon>
    </lineage>
</organism>
<dbReference type="Pfam" id="PF00633">
    <property type="entry name" value="HHH"/>
    <property type="match status" value="1"/>
</dbReference>
<evidence type="ECO:0000256" key="9">
    <source>
        <dbReference type="ARBA" id="ARBA00022801"/>
    </source>
</evidence>
<evidence type="ECO:0000313" key="16">
    <source>
        <dbReference type="EMBL" id="GGJ05730.1"/>
    </source>
</evidence>
<dbReference type="FunFam" id="1.10.340.30:FF:000002">
    <property type="entry name" value="Adenine DNA glycosylase"/>
    <property type="match status" value="1"/>
</dbReference>
<dbReference type="Gene3D" id="1.10.340.30">
    <property type="entry name" value="Hypothetical protein, domain 2"/>
    <property type="match status" value="1"/>
</dbReference>
<dbReference type="InterPro" id="IPR003651">
    <property type="entry name" value="Endonuclease3_FeS-loop_motif"/>
</dbReference>
<dbReference type="NCBIfam" id="TIGR01084">
    <property type="entry name" value="mutY"/>
    <property type="match status" value="1"/>
</dbReference>
<dbReference type="AlphaFoldDB" id="A0A917KBH7"/>
<dbReference type="CDD" id="cd03431">
    <property type="entry name" value="NUDIX_DNA_Glycosylase_C-MutY"/>
    <property type="match status" value="1"/>
</dbReference>
<dbReference type="CDD" id="cd00056">
    <property type="entry name" value="ENDO3c"/>
    <property type="match status" value="1"/>
</dbReference>
<gene>
    <name evidence="16" type="primary">mutY</name>
    <name evidence="16" type="ORF">GCM10010885_13590</name>
</gene>
<proteinExistence type="inferred from homology"/>
<evidence type="ECO:0000256" key="2">
    <source>
        <dbReference type="ARBA" id="ARBA00002933"/>
    </source>
</evidence>
<keyword evidence="6" id="KW-0004">4Fe-4S</keyword>
<comment type="catalytic activity">
    <reaction evidence="1 14">
        <text>Hydrolyzes free adenine bases from 7,8-dihydro-8-oxoguanine:adenine mismatched double-stranded DNA, leaving an apurinic site.</text>
        <dbReference type="EC" id="3.2.2.31"/>
    </reaction>
</comment>
<evidence type="ECO:0000256" key="3">
    <source>
        <dbReference type="ARBA" id="ARBA00008343"/>
    </source>
</evidence>
<dbReference type="EMBL" id="BMOY01000018">
    <property type="protein sequence ID" value="GGJ05730.1"/>
    <property type="molecule type" value="Genomic_DNA"/>
</dbReference>
<dbReference type="GO" id="GO:0051539">
    <property type="term" value="F:4 iron, 4 sulfur cluster binding"/>
    <property type="evidence" value="ECO:0007669"/>
    <property type="project" value="UniProtKB-UniRule"/>
</dbReference>
<reference evidence="16" key="2">
    <citation type="submission" date="2020-09" db="EMBL/GenBank/DDBJ databases">
        <authorList>
            <person name="Sun Q."/>
            <person name="Ohkuma M."/>
        </authorList>
    </citation>
    <scope>NUCLEOTIDE SEQUENCE</scope>
    <source>
        <strain evidence="16">JCM 18487</strain>
    </source>
</reference>
<evidence type="ECO:0000256" key="6">
    <source>
        <dbReference type="ARBA" id="ARBA00022485"/>
    </source>
</evidence>
<keyword evidence="13 14" id="KW-0326">Glycosidase</keyword>
<dbReference type="InterPro" id="IPR005760">
    <property type="entry name" value="A/G_AdeGlyc_MutY"/>
</dbReference>
<dbReference type="PANTHER" id="PTHR42944:SF1">
    <property type="entry name" value="ADENINE DNA GLYCOSYLASE"/>
    <property type="match status" value="1"/>
</dbReference>
<dbReference type="GO" id="GO:0006284">
    <property type="term" value="P:base-excision repair"/>
    <property type="evidence" value="ECO:0007669"/>
    <property type="project" value="UniProtKB-UniRule"/>
</dbReference>
<evidence type="ECO:0000256" key="12">
    <source>
        <dbReference type="ARBA" id="ARBA00023204"/>
    </source>
</evidence>
<dbReference type="SMART" id="SM00478">
    <property type="entry name" value="ENDO3c"/>
    <property type="match status" value="1"/>
</dbReference>
<dbReference type="InterPro" id="IPR004035">
    <property type="entry name" value="Endouclease-III_FeS-bd_BS"/>
</dbReference>
<protein>
    <recommendedName>
        <fullName evidence="5 14">Adenine DNA glycosylase</fullName>
        <ecNumber evidence="4 14">3.2.2.31</ecNumber>
    </recommendedName>
</protein>
<reference evidence="16" key="1">
    <citation type="journal article" date="2014" name="Int. J. Syst. Evol. Microbiol.">
        <title>Complete genome sequence of Corynebacterium casei LMG S-19264T (=DSM 44701T), isolated from a smear-ripened cheese.</title>
        <authorList>
            <consortium name="US DOE Joint Genome Institute (JGI-PGF)"/>
            <person name="Walter F."/>
            <person name="Albersmeier A."/>
            <person name="Kalinowski J."/>
            <person name="Ruckert C."/>
        </authorList>
    </citation>
    <scope>NUCLEOTIDE SEQUENCE</scope>
    <source>
        <strain evidence="16">JCM 18487</strain>
    </source>
</reference>
<dbReference type="Gene3D" id="1.10.1670.10">
    <property type="entry name" value="Helix-hairpin-Helix base-excision DNA repair enzymes (C-terminal)"/>
    <property type="match status" value="1"/>
</dbReference>
<evidence type="ECO:0000256" key="5">
    <source>
        <dbReference type="ARBA" id="ARBA00022023"/>
    </source>
</evidence>
<comment type="cofactor">
    <cofactor evidence="14">
        <name>[4Fe-4S] cluster</name>
        <dbReference type="ChEBI" id="CHEBI:49883"/>
    </cofactor>
    <text evidence="14">Binds 1 [4Fe-4S] cluster.</text>
</comment>
<dbReference type="EC" id="3.2.2.31" evidence="4 14"/>
<dbReference type="InterPro" id="IPR011257">
    <property type="entry name" value="DNA_glycosylase"/>
</dbReference>
<dbReference type="Pfam" id="PF14815">
    <property type="entry name" value="NUDIX_4"/>
    <property type="match status" value="1"/>
</dbReference>
<accession>A0A917KBH7</accession>
<keyword evidence="11" id="KW-0411">Iron-sulfur</keyword>
<dbReference type="InterPro" id="IPR003265">
    <property type="entry name" value="HhH-GPD_domain"/>
</dbReference>
<dbReference type="Pfam" id="PF00730">
    <property type="entry name" value="HhH-GPD"/>
    <property type="match status" value="1"/>
</dbReference>
<keyword evidence="8 14" id="KW-0227">DNA damage</keyword>
<feature type="domain" description="HhH-GPD" evidence="15">
    <location>
        <begin position="36"/>
        <end position="187"/>
    </location>
</feature>
<dbReference type="SMART" id="SM00525">
    <property type="entry name" value="FES"/>
    <property type="match status" value="1"/>
</dbReference>
<dbReference type="Pfam" id="PF10576">
    <property type="entry name" value="EndIII_4Fe-2S"/>
    <property type="match status" value="1"/>
</dbReference>
<evidence type="ECO:0000313" key="17">
    <source>
        <dbReference type="Proteomes" id="UP000637695"/>
    </source>
</evidence>
<dbReference type="GO" id="GO:0032357">
    <property type="term" value="F:oxidized purine DNA binding"/>
    <property type="evidence" value="ECO:0007669"/>
    <property type="project" value="TreeGrafter"/>
</dbReference>
<evidence type="ECO:0000256" key="11">
    <source>
        <dbReference type="ARBA" id="ARBA00023014"/>
    </source>
</evidence>
<dbReference type="InterPro" id="IPR015797">
    <property type="entry name" value="NUDIX_hydrolase-like_dom_sf"/>
</dbReference>
<keyword evidence="7" id="KW-0479">Metal-binding</keyword>
<dbReference type="InterPro" id="IPR000445">
    <property type="entry name" value="HhH_motif"/>
</dbReference>
<comment type="caution">
    <text evidence="16">The sequence shown here is derived from an EMBL/GenBank/DDBJ whole genome shotgun (WGS) entry which is preliminary data.</text>
</comment>
<dbReference type="InterPro" id="IPR023170">
    <property type="entry name" value="HhH_base_excis_C"/>
</dbReference>
<evidence type="ECO:0000259" key="15">
    <source>
        <dbReference type="SMART" id="SM00478"/>
    </source>
</evidence>
<dbReference type="GO" id="GO:0000701">
    <property type="term" value="F:purine-specific mismatch base pair DNA N-glycosylase activity"/>
    <property type="evidence" value="ECO:0007669"/>
    <property type="project" value="UniProtKB-EC"/>
</dbReference>
<evidence type="ECO:0000256" key="7">
    <source>
        <dbReference type="ARBA" id="ARBA00022723"/>
    </source>
</evidence>
<evidence type="ECO:0000256" key="10">
    <source>
        <dbReference type="ARBA" id="ARBA00023004"/>
    </source>
</evidence>
<comment type="similarity">
    <text evidence="3 14">Belongs to the Nth/MutY family.</text>
</comment>
<evidence type="ECO:0000256" key="4">
    <source>
        <dbReference type="ARBA" id="ARBA00012045"/>
    </source>
</evidence>
<dbReference type="SUPFAM" id="SSF48150">
    <property type="entry name" value="DNA-glycosylase"/>
    <property type="match status" value="1"/>
</dbReference>
<keyword evidence="9" id="KW-0378">Hydrolase</keyword>
<dbReference type="Gene3D" id="3.90.79.10">
    <property type="entry name" value="Nucleoside Triphosphate Pyrophosphohydrolase"/>
    <property type="match status" value="1"/>
</dbReference>
<dbReference type="GO" id="GO:0046872">
    <property type="term" value="F:metal ion binding"/>
    <property type="evidence" value="ECO:0007669"/>
    <property type="project" value="UniProtKB-UniRule"/>
</dbReference>
<evidence type="ECO:0000256" key="13">
    <source>
        <dbReference type="ARBA" id="ARBA00023295"/>
    </source>
</evidence>
<evidence type="ECO:0000256" key="14">
    <source>
        <dbReference type="RuleBase" id="RU365096"/>
    </source>
</evidence>
<dbReference type="PROSITE" id="PS00764">
    <property type="entry name" value="ENDONUCLEASE_III_1"/>
    <property type="match status" value="1"/>
</dbReference>
<keyword evidence="10 14" id="KW-0408">Iron</keyword>
<evidence type="ECO:0000256" key="1">
    <source>
        <dbReference type="ARBA" id="ARBA00000843"/>
    </source>
</evidence>
<dbReference type="RefSeq" id="WP_188881972.1">
    <property type="nucleotide sequence ID" value="NZ_BMOY01000018.1"/>
</dbReference>
<comment type="function">
    <text evidence="2">Adenine glycosylase active on G-A mispairs. MutY also corrects error-prone DNA synthesis past GO lesions which are due to the oxidatively damaged form of guanine: 7,8-dihydro-8-oxoguanine (8-oxo-dGTP).</text>
</comment>
<keyword evidence="17" id="KW-1185">Reference proteome</keyword>